<dbReference type="Proteomes" id="UP001164909">
    <property type="component" value="Chromosome"/>
</dbReference>
<dbReference type="EMBL" id="CP113865">
    <property type="protein sequence ID" value="WAM34529.1"/>
    <property type="molecule type" value="Genomic_DNA"/>
</dbReference>
<accession>A0ABY7BLK9</accession>
<dbReference type="EMBL" id="CP113865">
    <property type="protein sequence ID" value="WAM33187.1"/>
    <property type="molecule type" value="Genomic_DNA"/>
</dbReference>
<dbReference type="Pfam" id="PF02371">
    <property type="entry name" value="Transposase_20"/>
    <property type="match status" value="1"/>
</dbReference>
<evidence type="ECO:0000313" key="6">
    <source>
        <dbReference type="EMBL" id="WAM34135.1"/>
    </source>
</evidence>
<name>A0ABY7BLK9_9FIRM</name>
<protein>
    <submittedName>
        <fullName evidence="5">IS110 family transposase</fullName>
    </submittedName>
</protein>
<dbReference type="EMBL" id="CP113865">
    <property type="protein sequence ID" value="WAM33620.1"/>
    <property type="molecule type" value="Genomic_DNA"/>
</dbReference>
<dbReference type="InterPro" id="IPR003346">
    <property type="entry name" value="Transposase_20"/>
</dbReference>
<dbReference type="PANTHER" id="PTHR33055">
    <property type="entry name" value="TRANSPOSASE FOR INSERTION SEQUENCE ELEMENT IS1111A"/>
    <property type="match status" value="1"/>
</dbReference>
<proteinExistence type="predicted"/>
<feature type="domain" description="Transposase IS116/IS110/IS902 C-terminal" evidence="2">
    <location>
        <begin position="283"/>
        <end position="363"/>
    </location>
</feature>
<dbReference type="InterPro" id="IPR047650">
    <property type="entry name" value="Transpos_IS110"/>
</dbReference>
<dbReference type="EMBL" id="CP113865">
    <property type="protein sequence ID" value="WAM34135.1"/>
    <property type="molecule type" value="Genomic_DNA"/>
</dbReference>
<dbReference type="PANTHER" id="PTHR33055:SF13">
    <property type="entry name" value="TRANSPOSASE"/>
    <property type="match status" value="1"/>
</dbReference>
<evidence type="ECO:0000313" key="3">
    <source>
        <dbReference type="EMBL" id="WAM33187.1"/>
    </source>
</evidence>
<keyword evidence="8" id="KW-1185">Reference proteome</keyword>
<dbReference type="Pfam" id="PF01548">
    <property type="entry name" value="DEDD_Tnp_IS110"/>
    <property type="match status" value="1"/>
</dbReference>
<evidence type="ECO:0000259" key="1">
    <source>
        <dbReference type="Pfam" id="PF01548"/>
    </source>
</evidence>
<gene>
    <name evidence="6" type="ORF">OTK00_000307</name>
    <name evidence="7" type="ORF">OTK00_000738</name>
    <name evidence="3" type="ORF">OTK00_001663</name>
    <name evidence="4" type="ORF">OTK00_002135</name>
    <name evidence="5" type="ORF">OTK00_002268</name>
</gene>
<dbReference type="NCBIfam" id="NF033542">
    <property type="entry name" value="transpos_IS110"/>
    <property type="match status" value="1"/>
</dbReference>
<dbReference type="RefSeq" id="WP_045168742.1">
    <property type="nucleotide sequence ID" value="NZ_CP113865.1"/>
</dbReference>
<evidence type="ECO:0000313" key="5">
    <source>
        <dbReference type="EMBL" id="WAM33732.1"/>
    </source>
</evidence>
<evidence type="ECO:0000313" key="8">
    <source>
        <dbReference type="Proteomes" id="UP001164909"/>
    </source>
</evidence>
<evidence type="ECO:0000313" key="7">
    <source>
        <dbReference type="EMBL" id="WAM34529.1"/>
    </source>
</evidence>
<dbReference type="InterPro" id="IPR002525">
    <property type="entry name" value="Transp_IS110-like_N"/>
</dbReference>
<reference evidence="5" key="1">
    <citation type="submission" date="2022-12" db="EMBL/GenBank/DDBJ databases">
        <authorList>
            <person name="Bing R.G."/>
            <person name="Willard D.J."/>
            <person name="Manesh M.J.H."/>
            <person name="Laemthong T."/>
            <person name="Crosby J.R."/>
            <person name="Kelly R.M."/>
        </authorList>
    </citation>
    <scope>NUCLEOTIDE SEQUENCE</scope>
    <source>
        <strain evidence="5">DSM 8990</strain>
    </source>
</reference>
<evidence type="ECO:0000313" key="4">
    <source>
        <dbReference type="EMBL" id="WAM33620.1"/>
    </source>
</evidence>
<organism evidence="5 8">
    <name type="scientific">Caldicellulosiruptor morganii</name>
    <dbReference type="NCBI Taxonomy" id="1387555"/>
    <lineage>
        <taxon>Bacteria</taxon>
        <taxon>Bacillati</taxon>
        <taxon>Bacillota</taxon>
        <taxon>Bacillota incertae sedis</taxon>
        <taxon>Caldicellulosiruptorales</taxon>
        <taxon>Caldicellulosiruptoraceae</taxon>
        <taxon>Caldicellulosiruptor</taxon>
    </lineage>
</organism>
<feature type="domain" description="Transposase IS110-like N-terminal" evidence="1">
    <location>
        <begin position="7"/>
        <end position="164"/>
    </location>
</feature>
<sequence>MNLKPIAGIDVAKYFSEMVIISPTNEIIARLTIRHNNPSDFDRAIEILKKVEEDFAARPIIVMEATGHYHKILSRFFTSNGWDVSIINPIQSNSIKNAGVRKVKNDKTDALWIALTFRLTDSTVVQPSSEILDCLKNLCRQYYNLSDELTSYKYRLTSVVDQIMLNFKEVFPDICSKTSLAILENYPTPTDILGADSEKLISIIQLTSKKSYQWAKEKYELLVAKAKQFQPFSISDLATVTMLKVYINMVLNLQQNIDKIFEAINQLVQQSSQSQPSLMENINLLQSIPGIGFLSAATILAEIGDFEKFSKPNKLVAFFGVDPSVNQSGQFVGTKNKMSKRGSKILRRILFTIALANIRTKRNSKPCNPVLFEYYQKKCQQKPKKVALGAVMRKIICIIFAVMRDKKPFELRTPEEHIQKYFNKTAVCSA</sequence>
<dbReference type="EMBL" id="CP113865">
    <property type="protein sequence ID" value="WAM33732.1"/>
    <property type="molecule type" value="Genomic_DNA"/>
</dbReference>
<evidence type="ECO:0000259" key="2">
    <source>
        <dbReference type="Pfam" id="PF02371"/>
    </source>
</evidence>